<dbReference type="AlphaFoldDB" id="S8FFF2"/>
<protein>
    <submittedName>
        <fullName evidence="1">Uncharacterized protein</fullName>
    </submittedName>
</protein>
<sequence length="419" mass="44450">MEDFVSYLHLLTGFLLLGAVISIGRDVAHALHVTLVFSGFSFTTSDISGLVPFIILQAFVARTAAKLPTVDMIEDTPTVAIYEAVPRRRGKPDSTTALVNYLAVVALMNTVLGVEPVVETDLELDSMPVAVMAVQYLDVVVDLASIERSLIPIHLYRASNILPPLLWAPGFKITSNVLDTPSNKLQIASSLDASAALSVTQSPVTRCGGLPFDVSALFRGQPLPAFSAEDLTPWDNTRYTDKAETLVSRTRIDLEDLSAPGLYARSVPASGLFPSVSDAHISFHTPCELPPLPRIADVVPVSEAVHVAALRPETPVISAQFKWAAESGVPLMDALGITTAKVGEVNTAQEHSISGVDFRWNVTSGVPLMKALGFVSASLDDTLDGGGHGGSFKWTAESGVPLMDALGVSGAKLGVVHSM</sequence>
<dbReference type="Proteomes" id="UP000015241">
    <property type="component" value="Unassembled WGS sequence"/>
</dbReference>
<evidence type="ECO:0000313" key="1">
    <source>
        <dbReference type="EMBL" id="EPS97124.1"/>
    </source>
</evidence>
<dbReference type="EMBL" id="KE504179">
    <property type="protein sequence ID" value="EPS97124.1"/>
    <property type="molecule type" value="Genomic_DNA"/>
</dbReference>
<gene>
    <name evidence="1" type="ORF">FOMPIDRAFT_1018456</name>
</gene>
<accession>S8FFF2</accession>
<organism evidence="1 2">
    <name type="scientific">Fomitopsis schrenkii</name>
    <name type="common">Brown rot fungus</name>
    <dbReference type="NCBI Taxonomy" id="2126942"/>
    <lineage>
        <taxon>Eukaryota</taxon>
        <taxon>Fungi</taxon>
        <taxon>Dikarya</taxon>
        <taxon>Basidiomycota</taxon>
        <taxon>Agaricomycotina</taxon>
        <taxon>Agaricomycetes</taxon>
        <taxon>Polyporales</taxon>
        <taxon>Fomitopsis</taxon>
    </lineage>
</organism>
<proteinExistence type="predicted"/>
<dbReference type="InParanoid" id="S8FFF2"/>
<keyword evidence="2" id="KW-1185">Reference proteome</keyword>
<evidence type="ECO:0000313" key="2">
    <source>
        <dbReference type="Proteomes" id="UP000015241"/>
    </source>
</evidence>
<name>S8FFF2_FOMSC</name>
<dbReference type="OrthoDB" id="10547717at2759"/>
<reference evidence="1 2" key="1">
    <citation type="journal article" date="2012" name="Science">
        <title>The Paleozoic origin of enzymatic lignin decomposition reconstructed from 31 fungal genomes.</title>
        <authorList>
            <person name="Floudas D."/>
            <person name="Binder M."/>
            <person name="Riley R."/>
            <person name="Barry K."/>
            <person name="Blanchette R.A."/>
            <person name="Henrissat B."/>
            <person name="Martinez A.T."/>
            <person name="Otillar R."/>
            <person name="Spatafora J.W."/>
            <person name="Yadav J.S."/>
            <person name="Aerts A."/>
            <person name="Benoit I."/>
            <person name="Boyd A."/>
            <person name="Carlson A."/>
            <person name="Copeland A."/>
            <person name="Coutinho P.M."/>
            <person name="de Vries R.P."/>
            <person name="Ferreira P."/>
            <person name="Findley K."/>
            <person name="Foster B."/>
            <person name="Gaskell J."/>
            <person name="Glotzer D."/>
            <person name="Gorecki P."/>
            <person name="Heitman J."/>
            <person name="Hesse C."/>
            <person name="Hori C."/>
            <person name="Igarashi K."/>
            <person name="Jurgens J.A."/>
            <person name="Kallen N."/>
            <person name="Kersten P."/>
            <person name="Kohler A."/>
            <person name="Kuees U."/>
            <person name="Kumar T.K.A."/>
            <person name="Kuo A."/>
            <person name="LaButti K."/>
            <person name="Larrondo L.F."/>
            <person name="Lindquist E."/>
            <person name="Ling A."/>
            <person name="Lombard V."/>
            <person name="Lucas S."/>
            <person name="Lundell T."/>
            <person name="Martin R."/>
            <person name="McLaughlin D.J."/>
            <person name="Morgenstern I."/>
            <person name="Morin E."/>
            <person name="Murat C."/>
            <person name="Nagy L.G."/>
            <person name="Nolan M."/>
            <person name="Ohm R.A."/>
            <person name="Patyshakuliyeva A."/>
            <person name="Rokas A."/>
            <person name="Ruiz-Duenas F.J."/>
            <person name="Sabat G."/>
            <person name="Salamov A."/>
            <person name="Samejima M."/>
            <person name="Schmutz J."/>
            <person name="Slot J.C."/>
            <person name="St John F."/>
            <person name="Stenlid J."/>
            <person name="Sun H."/>
            <person name="Sun S."/>
            <person name="Syed K."/>
            <person name="Tsang A."/>
            <person name="Wiebenga A."/>
            <person name="Young D."/>
            <person name="Pisabarro A."/>
            <person name="Eastwood D.C."/>
            <person name="Martin F."/>
            <person name="Cullen D."/>
            <person name="Grigoriev I.V."/>
            <person name="Hibbett D.S."/>
        </authorList>
    </citation>
    <scope>NUCLEOTIDE SEQUENCE</scope>
    <source>
        <strain evidence="2">FP-58527</strain>
    </source>
</reference>
<dbReference type="HOGENOM" id="CLU_655580_0_0_1"/>